<evidence type="ECO:0000313" key="2">
    <source>
        <dbReference type="Proteomes" id="UP000185936"/>
    </source>
</evidence>
<name>A0A1N7H4E9_9EURY</name>
<accession>A0A1N7H4E9</accession>
<dbReference type="Proteomes" id="UP000185936">
    <property type="component" value="Unassembled WGS sequence"/>
</dbReference>
<sequence>MSETVLQWTPEQGPRRKLTLKQIEDSWVRIETVWDGQQWRETGYEQIEDPTVHTDLPNTNPTPPTIETLCTRIHHTWQTENPQVLQFNTEQPIVIAATDSKLRYYSQRSTHWQPIDDTTLRRLIRKHGVPAVTSLADTPYSRTQLEQGGPGE</sequence>
<evidence type="ECO:0000313" key="1">
    <source>
        <dbReference type="EMBL" id="SIS19737.1"/>
    </source>
</evidence>
<keyword evidence="2" id="KW-1185">Reference proteome</keyword>
<dbReference type="OrthoDB" id="193821at2157"/>
<protein>
    <submittedName>
        <fullName evidence="1">Uncharacterized protein</fullName>
    </submittedName>
</protein>
<dbReference type="AlphaFoldDB" id="A0A1N7H4E9"/>
<organism evidence="1 2">
    <name type="scientific">Natronorubrum thiooxidans</name>
    <dbReference type="NCBI Taxonomy" id="308853"/>
    <lineage>
        <taxon>Archaea</taxon>
        <taxon>Methanobacteriati</taxon>
        <taxon>Methanobacteriota</taxon>
        <taxon>Stenosarchaea group</taxon>
        <taxon>Halobacteria</taxon>
        <taxon>Halobacteriales</taxon>
        <taxon>Natrialbaceae</taxon>
        <taxon>Natronorubrum</taxon>
    </lineage>
</organism>
<dbReference type="STRING" id="308853.SAMN05421752_12421"/>
<dbReference type="EMBL" id="FTNR01000024">
    <property type="protein sequence ID" value="SIS19737.1"/>
    <property type="molecule type" value="Genomic_DNA"/>
</dbReference>
<proteinExistence type="predicted"/>
<reference evidence="2" key="1">
    <citation type="submission" date="2017-01" db="EMBL/GenBank/DDBJ databases">
        <authorList>
            <person name="Varghese N."/>
            <person name="Submissions S."/>
        </authorList>
    </citation>
    <scope>NUCLEOTIDE SEQUENCE [LARGE SCALE GENOMIC DNA]</scope>
    <source>
        <strain evidence="2">type strain: HArc-</strain>
    </source>
</reference>
<gene>
    <name evidence="1" type="ORF">SAMN05421752_12421</name>
</gene>
<dbReference type="RefSeq" id="WP_076610800.1">
    <property type="nucleotide sequence ID" value="NZ_FTNR01000024.1"/>
</dbReference>